<dbReference type="PANTHER" id="PTHR47478">
    <property type="match status" value="1"/>
</dbReference>
<dbReference type="InterPro" id="IPR036412">
    <property type="entry name" value="HAD-like_sf"/>
</dbReference>
<dbReference type="InterPro" id="IPR023214">
    <property type="entry name" value="HAD_sf"/>
</dbReference>
<protein>
    <submittedName>
        <fullName evidence="1">HAD hydrolase, subfamily IA</fullName>
    </submittedName>
</protein>
<dbReference type="NCBIfam" id="TIGR02254">
    <property type="entry name" value="YjjG_YfnB"/>
    <property type="match status" value="1"/>
</dbReference>
<evidence type="ECO:0000313" key="2">
    <source>
        <dbReference type="Proteomes" id="UP000007590"/>
    </source>
</evidence>
<dbReference type="Pfam" id="PF00702">
    <property type="entry name" value="Hydrolase"/>
    <property type="match status" value="1"/>
</dbReference>
<sequence>MKSYQHLFFDLDHTIWDFDRNAEETLRELFDVYNLKSLGLKSADLFIEVYTENNHQLWAEYHKGIITKEHLRHERFSKTFRDLHLSEDLVPLNFENDYVRICPTKTNLFPHAHETLSYLQDKYRLHLISNGFYESTLIKVETTGIGKYFDNINISEKIGVNKPDPKIFHHAVGLANATIDESMMIGDSLEADILGAISVGMDCVFFNPRAVKHDVIVNHEIQSLDELLQIL</sequence>
<dbReference type="HOGENOM" id="CLU_045011_8_1_10"/>
<dbReference type="Gene3D" id="1.10.150.240">
    <property type="entry name" value="Putative phosphatase, domain 2"/>
    <property type="match status" value="1"/>
</dbReference>
<dbReference type="KEGG" id="scn:Solca_4286"/>
<dbReference type="Proteomes" id="UP000007590">
    <property type="component" value="Chromosome"/>
</dbReference>
<dbReference type="STRING" id="929556.Solca_4286"/>
<proteinExistence type="predicted"/>
<dbReference type="EMBL" id="CP003349">
    <property type="protein sequence ID" value="AFD09276.1"/>
    <property type="molecule type" value="Genomic_DNA"/>
</dbReference>
<accession>H8KM94</accession>
<dbReference type="AlphaFoldDB" id="H8KM94"/>
<dbReference type="NCBIfam" id="TIGR01549">
    <property type="entry name" value="HAD-SF-IA-v1"/>
    <property type="match status" value="1"/>
</dbReference>
<dbReference type="PANTHER" id="PTHR47478:SF1">
    <property type="entry name" value="PYRIMIDINE 5'-NUCLEOTIDASE YJJG"/>
    <property type="match status" value="1"/>
</dbReference>
<gene>
    <name evidence="1" type="ordered locus">Solca_4286</name>
</gene>
<dbReference type="InterPro" id="IPR006439">
    <property type="entry name" value="HAD-SF_hydro_IA"/>
</dbReference>
<evidence type="ECO:0000313" key="1">
    <source>
        <dbReference type="EMBL" id="AFD09276.1"/>
    </source>
</evidence>
<keyword evidence="2" id="KW-1185">Reference proteome</keyword>
<dbReference type="InterPro" id="IPR023198">
    <property type="entry name" value="PGP-like_dom2"/>
</dbReference>
<dbReference type="SFLD" id="SFLDS00003">
    <property type="entry name" value="Haloacid_Dehalogenase"/>
    <property type="match status" value="1"/>
</dbReference>
<dbReference type="InterPro" id="IPR011951">
    <property type="entry name" value="HAD-SF_hydro_IA_YjjG/PynA"/>
</dbReference>
<dbReference type="OrthoDB" id="9802350at2"/>
<dbReference type="InterPro" id="IPR052550">
    <property type="entry name" value="Pyrimidine_5'-ntase_YjjG"/>
</dbReference>
<dbReference type="RefSeq" id="WP_014682498.1">
    <property type="nucleotide sequence ID" value="NC_017770.1"/>
</dbReference>
<keyword evidence="1" id="KW-0378">Hydrolase</keyword>
<dbReference type="SFLD" id="SFLDG01129">
    <property type="entry name" value="C1.5:_HAD__Beta-PGM__Phosphata"/>
    <property type="match status" value="1"/>
</dbReference>
<reference evidence="1" key="1">
    <citation type="submission" date="2012-02" db="EMBL/GenBank/DDBJ databases">
        <title>The complete genome of Solitalea canadensis DSM 3403.</title>
        <authorList>
            <consortium name="US DOE Joint Genome Institute (JGI-PGF)"/>
            <person name="Lucas S."/>
            <person name="Copeland A."/>
            <person name="Lapidus A."/>
            <person name="Glavina del Rio T."/>
            <person name="Dalin E."/>
            <person name="Tice H."/>
            <person name="Bruce D."/>
            <person name="Goodwin L."/>
            <person name="Pitluck S."/>
            <person name="Peters L."/>
            <person name="Ovchinnikova G."/>
            <person name="Lu M."/>
            <person name="Kyrpides N."/>
            <person name="Mavromatis K."/>
            <person name="Ivanova N."/>
            <person name="Brettin T."/>
            <person name="Detter J.C."/>
            <person name="Han C."/>
            <person name="Larimer F."/>
            <person name="Land M."/>
            <person name="Hauser L."/>
            <person name="Markowitz V."/>
            <person name="Cheng J.-F."/>
            <person name="Hugenholtz P."/>
            <person name="Woyke T."/>
            <person name="Wu D."/>
            <person name="Spring S."/>
            <person name="Schroeder M."/>
            <person name="Kopitz M."/>
            <person name="Brambilla E."/>
            <person name="Klenk H.-P."/>
            <person name="Eisen J.A."/>
        </authorList>
    </citation>
    <scope>NUCLEOTIDE SEQUENCE</scope>
    <source>
        <strain evidence="1">DSM 3403</strain>
    </source>
</reference>
<dbReference type="SUPFAM" id="SSF56784">
    <property type="entry name" value="HAD-like"/>
    <property type="match status" value="1"/>
</dbReference>
<organism evidence="1 2">
    <name type="scientific">Solitalea canadensis (strain ATCC 29591 / DSM 3403 / JCM 21819 / LMG 8368 / NBRC 15130 / NCIMB 12057 / USAM 9D)</name>
    <name type="common">Flexibacter canadensis</name>
    <dbReference type="NCBI Taxonomy" id="929556"/>
    <lineage>
        <taxon>Bacteria</taxon>
        <taxon>Pseudomonadati</taxon>
        <taxon>Bacteroidota</taxon>
        <taxon>Sphingobacteriia</taxon>
        <taxon>Sphingobacteriales</taxon>
        <taxon>Sphingobacteriaceae</taxon>
        <taxon>Solitalea</taxon>
    </lineage>
</organism>
<dbReference type="Gene3D" id="3.40.50.1000">
    <property type="entry name" value="HAD superfamily/HAD-like"/>
    <property type="match status" value="1"/>
</dbReference>
<dbReference type="GO" id="GO:0008253">
    <property type="term" value="F:5'-nucleotidase activity"/>
    <property type="evidence" value="ECO:0007669"/>
    <property type="project" value="InterPro"/>
</dbReference>
<dbReference type="eggNOG" id="COG1011">
    <property type="taxonomic scope" value="Bacteria"/>
</dbReference>
<name>H8KM94_SOLCM</name>